<name>A0A8T3CFC4_9TELE</name>
<evidence type="ECO:0000256" key="1">
    <source>
        <dbReference type="ARBA" id="ARBA00004498"/>
    </source>
</evidence>
<sequence length="534" mass="57292">MGFTDGVLRWLFGLLLTSVLVDCLPPTARPGKPSAGGAQKPGPVKQPGLGLKPVVVRCHESDLEVVVDTDLYGTGALINGLDLRLGQTPLAKGAQPGAKCGAFQSGDQEFTVRIDLTDCDTQVSFTGDAMVYTNVLVYSPTMIYTDVVIRMEGFEVPVECHYGRRYSVSGGMLVPTWVPFTSTQTAEDYLELSLRLVTDELHSERHTNVYHLGDVIYMEASVTQSNHVPLRVFVDYCIATLDPLIPDMYPDPEYIFIDYGCFLDAKLTGSGSHFATRTQENQLLLQLEAFRFRKDPRSSIYFSCFLKAEPAALNEQSVNRACSFIDGRWRSADGMDNLCHGCGGVAESSYPSSKSTQLGVQKRGTDADTVIRKTVTLGPLIVTTEEESSVDHVAEKPGTSVGARMVKTVKSGAEDPSAVVTEAGVFLDAQKMLPTEEGSGLEDPSVLSPRQAKTWEDAEIPTPAQAGAATMEASAGPAGPAAILDTPALVKEQDGSSESPEVLKTGLSDSPVGPSAVNTNEVLTLEAENKQLGP</sequence>
<evidence type="ECO:0000256" key="13">
    <source>
        <dbReference type="ARBA" id="ARBA00023180"/>
    </source>
</evidence>
<dbReference type="GO" id="GO:0035805">
    <property type="term" value="C:egg coat"/>
    <property type="evidence" value="ECO:0007669"/>
    <property type="project" value="UniProtKB-SubCell"/>
</dbReference>
<comment type="domain">
    <text evidence="14">The ZP domain is involved in the polymerization of the ZP proteins to form the zona pellucida.</text>
</comment>
<dbReference type="Pfam" id="PF00100">
    <property type="entry name" value="Zona_pellucida"/>
    <property type="match status" value="1"/>
</dbReference>
<evidence type="ECO:0000256" key="5">
    <source>
        <dbReference type="ARBA" id="ARBA00022525"/>
    </source>
</evidence>
<dbReference type="InterPro" id="IPR048290">
    <property type="entry name" value="ZP_chr"/>
</dbReference>
<keyword evidence="4 14" id="KW-1003">Cell membrane</keyword>
<evidence type="ECO:0000256" key="6">
    <source>
        <dbReference type="ARBA" id="ARBA00022530"/>
    </source>
</evidence>
<evidence type="ECO:0000256" key="9">
    <source>
        <dbReference type="ARBA" id="ARBA00022729"/>
    </source>
</evidence>
<feature type="chain" id="PRO_5041486348" description="Zona pellucida sperm-binding protein 3" evidence="14">
    <location>
        <begin position="24"/>
        <end position="534"/>
    </location>
</feature>
<feature type="signal peptide" evidence="14">
    <location>
        <begin position="1"/>
        <end position="23"/>
    </location>
</feature>
<dbReference type="Gene3D" id="2.60.40.3210">
    <property type="entry name" value="Zona pellucida, ZP-N domain"/>
    <property type="match status" value="1"/>
</dbReference>
<dbReference type="InterPro" id="IPR055355">
    <property type="entry name" value="ZP-C"/>
</dbReference>
<comment type="PTM">
    <text evidence="14">Proteolytically cleaved before the transmembrane segment to yield the secreted ectodomain incorporated in the zona pellucida.</text>
</comment>
<evidence type="ECO:0000256" key="15">
    <source>
        <dbReference type="SAM" id="MobiDB-lite"/>
    </source>
</evidence>
<evidence type="ECO:0000256" key="4">
    <source>
        <dbReference type="ARBA" id="ARBA00022475"/>
    </source>
</evidence>
<evidence type="ECO:0000313" key="17">
    <source>
        <dbReference type="EMBL" id="KAI1883296.1"/>
    </source>
</evidence>
<dbReference type="GO" id="GO:0007339">
    <property type="term" value="P:binding of sperm to zona pellucida"/>
    <property type="evidence" value="ECO:0007669"/>
    <property type="project" value="UniProtKB-UniRule"/>
</dbReference>
<evidence type="ECO:0000256" key="8">
    <source>
        <dbReference type="ARBA" id="ARBA00022692"/>
    </source>
</evidence>
<dbReference type="Proteomes" id="UP000829720">
    <property type="component" value="Unassembled WGS sequence"/>
</dbReference>
<evidence type="ECO:0000256" key="11">
    <source>
        <dbReference type="ARBA" id="ARBA00023136"/>
    </source>
</evidence>
<dbReference type="SMART" id="SM00241">
    <property type="entry name" value="ZP"/>
    <property type="match status" value="1"/>
</dbReference>
<evidence type="ECO:0000256" key="7">
    <source>
        <dbReference type="ARBA" id="ARBA00022685"/>
    </source>
</evidence>
<accession>A0A8T3CFC4</accession>
<comment type="subcellular location">
    <subcellularLocation>
        <location evidence="1">Secreted</location>
        <location evidence="1">Extracellular space</location>
        <location evidence="1">Extracellular matrix</location>
    </subcellularLocation>
    <subcellularLocation>
        <location evidence="14">Zona pellucida</location>
    </subcellularLocation>
    <subcellularLocation>
        <location evidence="14">Cell membrane</location>
        <topology evidence="14">Single-pass type I membrane protein</topology>
    </subcellularLocation>
</comment>
<dbReference type="Gene3D" id="2.60.40.4100">
    <property type="entry name" value="Zona pellucida, ZP-C domain"/>
    <property type="match status" value="1"/>
</dbReference>
<dbReference type="GO" id="GO:0005886">
    <property type="term" value="C:plasma membrane"/>
    <property type="evidence" value="ECO:0007669"/>
    <property type="project" value="UniProtKB-SubCell"/>
</dbReference>
<keyword evidence="9 14" id="KW-0732">Signal</keyword>
<proteinExistence type="inferred from homology"/>
<dbReference type="InterPro" id="IPR001507">
    <property type="entry name" value="ZP_dom"/>
</dbReference>
<comment type="function">
    <text evidence="14">Component of the zona pellucida, an extracellular matrix surrounding oocytes which mediates sperm binding, induction of the acrosome reaction and prevents post-fertilization polyspermy. The zona pellucida is composed of 3 to 4 glycoproteins, ZP1, ZP2, ZP3, and ZP4. ZP3 is essential for sperm binding and zona matrix formation.</text>
</comment>
<dbReference type="PANTHER" id="PTHR11576:SF2">
    <property type="entry name" value="ZONA PELLUCIDA SPERM-BINDING PROTEIN 3"/>
    <property type="match status" value="1"/>
</dbReference>
<gene>
    <name evidence="17" type="ORF">AGOR_G00243740</name>
</gene>
<comment type="caution">
    <text evidence="17">The sequence shown here is derived from an EMBL/GenBank/DDBJ whole genome shotgun (WGS) entry which is preliminary data.</text>
</comment>
<dbReference type="Pfam" id="PF23344">
    <property type="entry name" value="ZP-N"/>
    <property type="match status" value="1"/>
</dbReference>
<evidence type="ECO:0000256" key="12">
    <source>
        <dbReference type="ARBA" id="ARBA00023157"/>
    </source>
</evidence>
<evidence type="ECO:0000313" key="18">
    <source>
        <dbReference type="Proteomes" id="UP000829720"/>
    </source>
</evidence>
<dbReference type="GO" id="GO:0035804">
    <property type="term" value="F:structural constituent of egg coat"/>
    <property type="evidence" value="ECO:0007669"/>
    <property type="project" value="UniProtKB-UniRule"/>
</dbReference>
<dbReference type="GO" id="GO:0035803">
    <property type="term" value="P:egg coat formation"/>
    <property type="evidence" value="ECO:0007669"/>
    <property type="project" value="UniProtKB-UniRule"/>
</dbReference>
<dbReference type="PROSITE" id="PS51034">
    <property type="entry name" value="ZP_2"/>
    <property type="match status" value="1"/>
</dbReference>
<keyword evidence="10" id="KW-1133">Transmembrane helix</keyword>
<dbReference type="GO" id="GO:0032190">
    <property type="term" value="F:acrosin binding"/>
    <property type="evidence" value="ECO:0007669"/>
    <property type="project" value="TreeGrafter"/>
</dbReference>
<keyword evidence="11" id="KW-0472">Membrane</keyword>
<protein>
    <recommendedName>
        <fullName evidence="3 14">Zona pellucida sperm-binding protein 3</fullName>
    </recommendedName>
</protein>
<evidence type="ECO:0000256" key="2">
    <source>
        <dbReference type="ARBA" id="ARBA00006735"/>
    </source>
</evidence>
<evidence type="ECO:0000256" key="3">
    <source>
        <dbReference type="ARBA" id="ARBA00017980"/>
    </source>
</evidence>
<keyword evidence="5 14" id="KW-0964">Secreted</keyword>
<evidence type="ECO:0000256" key="14">
    <source>
        <dbReference type="RuleBase" id="RU367066"/>
    </source>
</evidence>
<dbReference type="InterPro" id="IPR055356">
    <property type="entry name" value="ZP-N"/>
</dbReference>
<evidence type="ECO:0000259" key="16">
    <source>
        <dbReference type="PROSITE" id="PS51034"/>
    </source>
</evidence>
<reference evidence="17" key="1">
    <citation type="submission" date="2021-01" db="EMBL/GenBank/DDBJ databases">
        <authorList>
            <person name="Zahm M."/>
            <person name="Roques C."/>
            <person name="Cabau C."/>
            <person name="Klopp C."/>
            <person name="Donnadieu C."/>
            <person name="Jouanno E."/>
            <person name="Lampietro C."/>
            <person name="Louis A."/>
            <person name="Herpin A."/>
            <person name="Echchiki A."/>
            <person name="Berthelot C."/>
            <person name="Parey E."/>
            <person name="Roest-Crollius H."/>
            <person name="Braasch I."/>
            <person name="Postlethwait J."/>
            <person name="Bobe J."/>
            <person name="Montfort J."/>
            <person name="Bouchez O."/>
            <person name="Begum T."/>
            <person name="Mejri S."/>
            <person name="Adams A."/>
            <person name="Chen W.-J."/>
            <person name="Guiguen Y."/>
        </authorList>
    </citation>
    <scope>NUCLEOTIDE SEQUENCE</scope>
    <source>
        <tissue evidence="17">Blood</tissue>
    </source>
</reference>
<feature type="domain" description="ZP" evidence="16">
    <location>
        <begin position="57"/>
        <end position="329"/>
    </location>
</feature>
<comment type="similarity">
    <text evidence="2 14">Belongs to the ZP domain family. ZPC subfamily.</text>
</comment>
<dbReference type="PRINTS" id="PR00023">
    <property type="entry name" value="ZPELLUCIDA"/>
</dbReference>
<dbReference type="OrthoDB" id="8880842at2759"/>
<dbReference type="EMBL" id="JAERUA010000024">
    <property type="protein sequence ID" value="KAI1883296.1"/>
    <property type="molecule type" value="Genomic_DNA"/>
</dbReference>
<dbReference type="AlphaFoldDB" id="A0A8T3CFC4"/>
<dbReference type="FunFam" id="2.60.40.3210:FF:000001">
    <property type="entry name" value="Zona pellucida sperm-binding protein 3"/>
    <property type="match status" value="1"/>
</dbReference>
<dbReference type="PANTHER" id="PTHR11576">
    <property type="entry name" value="ZONA PELLUCIDA SPERM-BINDING PROTEIN 3"/>
    <property type="match status" value="1"/>
</dbReference>
<keyword evidence="12 14" id="KW-1015">Disulfide bond</keyword>
<dbReference type="FunFam" id="2.60.40.4100:FF:000002">
    <property type="entry name" value="Zona pellucida sperm-binding protein 3"/>
    <property type="match status" value="1"/>
</dbReference>
<evidence type="ECO:0000256" key="10">
    <source>
        <dbReference type="ARBA" id="ARBA00022989"/>
    </source>
</evidence>
<keyword evidence="13" id="KW-0325">Glycoprotein</keyword>
<keyword evidence="6 14" id="KW-0272">Extracellular matrix</keyword>
<organism evidence="17 18">
    <name type="scientific">Albula goreensis</name>
    <dbReference type="NCBI Taxonomy" id="1534307"/>
    <lineage>
        <taxon>Eukaryota</taxon>
        <taxon>Metazoa</taxon>
        <taxon>Chordata</taxon>
        <taxon>Craniata</taxon>
        <taxon>Vertebrata</taxon>
        <taxon>Euteleostomi</taxon>
        <taxon>Actinopterygii</taxon>
        <taxon>Neopterygii</taxon>
        <taxon>Teleostei</taxon>
        <taxon>Albuliformes</taxon>
        <taxon>Albulidae</taxon>
        <taxon>Albula</taxon>
    </lineage>
</organism>
<keyword evidence="8" id="KW-0812">Transmembrane</keyword>
<feature type="region of interest" description="Disordered" evidence="15">
    <location>
        <begin position="466"/>
        <end position="534"/>
    </location>
</feature>
<keyword evidence="18" id="KW-1185">Reference proteome</keyword>
<keyword evidence="7 14" id="KW-0165">Cleavage on pair of basic residues</keyword>
<dbReference type="InterPro" id="IPR042235">
    <property type="entry name" value="ZP-C_dom"/>
</dbReference>
<dbReference type="GO" id="GO:2000344">
    <property type="term" value="P:positive regulation of acrosome reaction"/>
    <property type="evidence" value="ECO:0007669"/>
    <property type="project" value="UniProtKB-UniRule"/>
</dbReference>